<dbReference type="Gene3D" id="2.60.40.1180">
    <property type="entry name" value="Golgi alpha-mannosidase II"/>
    <property type="match status" value="2"/>
</dbReference>
<feature type="domain" description="DUF5110" evidence="1">
    <location>
        <begin position="53"/>
        <end position="110"/>
    </location>
</feature>
<sequence>MVRLLDGHAVYRGQHLTVHAPLNTMPLFVRGGAIIPHEPLKQHAPDQTEALLLFHLYGGAPASSSVLYEDDGLTYSYEKGAYNLLRVEAECTGRGFKLGYEYERKGYEPVPCKLCFYLHGLDPDAVTVEGLERLASKPEGDAESWYADERRHGVVIAVRDDQIGRVIDLKW</sequence>
<reference evidence="2" key="1">
    <citation type="submission" date="2022-06" db="EMBL/GenBank/DDBJ databases">
        <authorList>
            <person name="Dietemann V."/>
            <person name="Ory F."/>
            <person name="Dainat B."/>
            <person name="Oberhansli S."/>
        </authorList>
    </citation>
    <scope>NUCLEOTIDE SEQUENCE</scope>
    <source>
        <strain evidence="2">Ena-SAMPLE-TAB-26-04-2022-14:26:32:270-5432</strain>
    </source>
</reference>
<evidence type="ECO:0000313" key="2">
    <source>
        <dbReference type="EMBL" id="CAH8248561.1"/>
    </source>
</evidence>
<comment type="caution">
    <text evidence="2">The sequence shown here is derived from an EMBL/GenBank/DDBJ whole genome shotgun (WGS) entry which is preliminary data.</text>
</comment>
<dbReference type="InterPro" id="IPR033403">
    <property type="entry name" value="DUF5110"/>
</dbReference>
<evidence type="ECO:0000313" key="3">
    <source>
        <dbReference type="Proteomes" id="UP001154322"/>
    </source>
</evidence>
<dbReference type="Pfam" id="PF17137">
    <property type="entry name" value="DUF5110"/>
    <property type="match status" value="1"/>
</dbReference>
<evidence type="ECO:0000259" key="1">
    <source>
        <dbReference type="Pfam" id="PF17137"/>
    </source>
</evidence>
<name>A0ABM9G988_9BACL</name>
<proteinExistence type="predicted"/>
<dbReference type="RefSeq" id="WP_249725556.1">
    <property type="nucleotide sequence ID" value="NZ_AP031286.1"/>
</dbReference>
<keyword evidence="3" id="KW-1185">Reference proteome</keyword>
<protein>
    <submittedName>
        <fullName evidence="2">DUF5110 domain-containing protein</fullName>
    </submittedName>
</protein>
<organism evidence="2 3">
    <name type="scientific">Paenibacillus melissococcoides</name>
    <dbReference type="NCBI Taxonomy" id="2912268"/>
    <lineage>
        <taxon>Bacteria</taxon>
        <taxon>Bacillati</taxon>
        <taxon>Bacillota</taxon>
        <taxon>Bacilli</taxon>
        <taxon>Bacillales</taxon>
        <taxon>Paenibacillaceae</taxon>
        <taxon>Paenibacillus</taxon>
    </lineage>
</organism>
<gene>
    <name evidence="2" type="ORF">WJ0W_005743</name>
</gene>
<dbReference type="Proteomes" id="UP001154322">
    <property type="component" value="Unassembled WGS sequence"/>
</dbReference>
<accession>A0ABM9G988</accession>
<dbReference type="InterPro" id="IPR013780">
    <property type="entry name" value="Glyco_hydro_b"/>
</dbReference>
<dbReference type="EMBL" id="CALYLO010000012">
    <property type="protein sequence ID" value="CAH8248561.1"/>
    <property type="molecule type" value="Genomic_DNA"/>
</dbReference>